<dbReference type="InterPro" id="IPR032567">
    <property type="entry name" value="RTL1-rel"/>
</dbReference>
<reference evidence="2 3" key="1">
    <citation type="submission" date="2017-11" db="EMBL/GenBank/DDBJ databases">
        <title>The genome of Rhizophagus clarus HR1 reveals common genetic basis of auxotrophy among arbuscular mycorrhizal fungi.</title>
        <authorList>
            <person name="Kobayashi Y."/>
        </authorList>
    </citation>
    <scope>NUCLEOTIDE SEQUENCE [LARGE SCALE GENOMIC DNA]</scope>
    <source>
        <strain evidence="2 3">HR1</strain>
    </source>
</reference>
<keyword evidence="3" id="KW-1185">Reference proteome</keyword>
<dbReference type="Gene3D" id="2.40.70.10">
    <property type="entry name" value="Acid Proteases"/>
    <property type="match status" value="1"/>
</dbReference>
<dbReference type="Pfam" id="PF13975">
    <property type="entry name" value="gag-asp_proteas"/>
    <property type="match status" value="1"/>
</dbReference>
<keyword evidence="1" id="KW-0175">Coiled coil</keyword>
<name>A0A2Z6S443_9GLOM</name>
<dbReference type="InterPro" id="IPR043502">
    <property type="entry name" value="DNA/RNA_pol_sf"/>
</dbReference>
<proteinExistence type="predicted"/>
<evidence type="ECO:0000256" key="1">
    <source>
        <dbReference type="SAM" id="Coils"/>
    </source>
</evidence>
<dbReference type="CDD" id="cd00303">
    <property type="entry name" value="retropepsin_like"/>
    <property type="match status" value="1"/>
</dbReference>
<dbReference type="AlphaFoldDB" id="A0A2Z6S443"/>
<dbReference type="CDD" id="cd01647">
    <property type="entry name" value="RT_LTR"/>
    <property type="match status" value="1"/>
</dbReference>
<evidence type="ECO:0000313" key="2">
    <source>
        <dbReference type="EMBL" id="GBB99076.1"/>
    </source>
</evidence>
<comment type="caution">
    <text evidence="2">The sequence shown here is derived from an EMBL/GenBank/DDBJ whole genome shotgun (WGS) entry which is preliminary data.</text>
</comment>
<dbReference type="SUPFAM" id="SSF56672">
    <property type="entry name" value="DNA/RNA polymerases"/>
    <property type="match status" value="1"/>
</dbReference>
<dbReference type="STRING" id="94130.A0A2Z6S443"/>
<dbReference type="SUPFAM" id="SSF50630">
    <property type="entry name" value="Acid proteases"/>
    <property type="match status" value="1"/>
</dbReference>
<sequence length="313" mass="35795">MIDSGAATSIITKSLMKQLGYQIDQPSNMVIVTANRTRVRALGMIAALPIHLSHIIVQTPVHVLDSQDDVLILGNDWLRRVNAIVNWRAEKLSVHYKGRTVNVPLIFTVTKALINAKSLEEEEEEDNEEYENEELIEAPLYYLDTWNLDSDDLEYNPWMEMHSPDYSEEKEKSDDKNEGNPTVFLAEVQEENNSSTVVRSNLKPLDHHQQTLFQDAAPVAQPPYRMNPVKREFLKNEIVKMEAQGIIRKSSNPWASPVVIIEKKEGDKRLCIDYRKLNTITKADAYSLPRIDDLLENLRSATWFTTLDLASGY</sequence>
<accession>A0A2Z6S443</accession>
<dbReference type="Proteomes" id="UP000247702">
    <property type="component" value="Unassembled WGS sequence"/>
</dbReference>
<feature type="coiled-coil region" evidence="1">
    <location>
        <begin position="109"/>
        <end position="136"/>
    </location>
</feature>
<protein>
    <recommendedName>
        <fullName evidence="4">Peptidase A2 domain-containing protein</fullName>
    </recommendedName>
</protein>
<gene>
    <name evidence="2" type="ORF">RclHR1_34000002</name>
</gene>
<evidence type="ECO:0000313" key="3">
    <source>
        <dbReference type="Proteomes" id="UP000247702"/>
    </source>
</evidence>
<organism evidence="2 3">
    <name type="scientific">Rhizophagus clarus</name>
    <dbReference type="NCBI Taxonomy" id="94130"/>
    <lineage>
        <taxon>Eukaryota</taxon>
        <taxon>Fungi</taxon>
        <taxon>Fungi incertae sedis</taxon>
        <taxon>Mucoromycota</taxon>
        <taxon>Glomeromycotina</taxon>
        <taxon>Glomeromycetes</taxon>
        <taxon>Glomerales</taxon>
        <taxon>Glomeraceae</taxon>
        <taxon>Rhizophagus</taxon>
    </lineage>
</organism>
<dbReference type="EMBL" id="BEXD01002670">
    <property type="protein sequence ID" value="GBB99076.1"/>
    <property type="molecule type" value="Genomic_DNA"/>
</dbReference>
<dbReference type="InterPro" id="IPR021109">
    <property type="entry name" value="Peptidase_aspartic_dom_sf"/>
</dbReference>
<dbReference type="PANTHER" id="PTHR15503">
    <property type="entry name" value="LDOC1 RELATED"/>
    <property type="match status" value="1"/>
</dbReference>
<evidence type="ECO:0008006" key="4">
    <source>
        <dbReference type="Google" id="ProtNLM"/>
    </source>
</evidence>
<dbReference type="PANTHER" id="PTHR15503:SF45">
    <property type="entry name" value="RNA-DIRECTED DNA POLYMERASE HOMOLOG"/>
    <property type="match status" value="1"/>
</dbReference>
<dbReference type="Gene3D" id="3.10.10.10">
    <property type="entry name" value="HIV Type 1 Reverse Transcriptase, subunit A, domain 1"/>
    <property type="match status" value="1"/>
</dbReference>